<comment type="caution">
    <text evidence="2">The sequence shown here is derived from an EMBL/GenBank/DDBJ whole genome shotgun (WGS) entry which is preliminary data.</text>
</comment>
<evidence type="ECO:0000256" key="1">
    <source>
        <dbReference type="SAM" id="MobiDB-lite"/>
    </source>
</evidence>
<evidence type="ECO:0000313" key="3">
    <source>
        <dbReference type="Proteomes" id="UP000479710"/>
    </source>
</evidence>
<keyword evidence="3" id="KW-1185">Reference proteome</keyword>
<name>A0A6G1BSF7_9ORYZ</name>
<proteinExistence type="predicted"/>
<evidence type="ECO:0000313" key="2">
    <source>
        <dbReference type="EMBL" id="KAF0890363.1"/>
    </source>
</evidence>
<gene>
    <name evidence="2" type="ORF">E2562_002762</name>
</gene>
<sequence length="90" mass="9964">MDRWLGLGLDPILSPLIHRRHSDAPPLHRRAAVMPFGPQRGKDSLEEESVRGMMPPPLVLPSRCRYRAPRAMEAAMPMGGGVPRRAISTS</sequence>
<organism evidence="2 3">
    <name type="scientific">Oryza meyeriana var. granulata</name>
    <dbReference type="NCBI Taxonomy" id="110450"/>
    <lineage>
        <taxon>Eukaryota</taxon>
        <taxon>Viridiplantae</taxon>
        <taxon>Streptophyta</taxon>
        <taxon>Embryophyta</taxon>
        <taxon>Tracheophyta</taxon>
        <taxon>Spermatophyta</taxon>
        <taxon>Magnoliopsida</taxon>
        <taxon>Liliopsida</taxon>
        <taxon>Poales</taxon>
        <taxon>Poaceae</taxon>
        <taxon>BOP clade</taxon>
        <taxon>Oryzoideae</taxon>
        <taxon>Oryzeae</taxon>
        <taxon>Oryzinae</taxon>
        <taxon>Oryza</taxon>
        <taxon>Oryza meyeriana</taxon>
    </lineage>
</organism>
<accession>A0A6G1BSF7</accession>
<dbReference type="EMBL" id="SPHZ02000011">
    <property type="protein sequence ID" value="KAF0890363.1"/>
    <property type="molecule type" value="Genomic_DNA"/>
</dbReference>
<feature type="region of interest" description="Disordered" evidence="1">
    <location>
        <begin position="34"/>
        <end position="56"/>
    </location>
</feature>
<reference evidence="2 3" key="1">
    <citation type="submission" date="2019-11" db="EMBL/GenBank/DDBJ databases">
        <title>Whole genome sequence of Oryza granulata.</title>
        <authorList>
            <person name="Li W."/>
        </authorList>
    </citation>
    <scope>NUCLEOTIDE SEQUENCE [LARGE SCALE GENOMIC DNA]</scope>
    <source>
        <strain evidence="3">cv. Menghai</strain>
        <tissue evidence="2">Leaf</tissue>
    </source>
</reference>
<feature type="compositionally biased region" description="Basic and acidic residues" evidence="1">
    <location>
        <begin position="40"/>
        <end position="50"/>
    </location>
</feature>
<dbReference type="Proteomes" id="UP000479710">
    <property type="component" value="Unassembled WGS sequence"/>
</dbReference>
<dbReference type="AlphaFoldDB" id="A0A6G1BSF7"/>
<protein>
    <submittedName>
        <fullName evidence="2">Uncharacterized protein</fullName>
    </submittedName>
</protein>